<accession>A0AAX4HNI1</accession>
<dbReference type="RefSeq" id="WP_321394356.1">
    <property type="nucleotide sequence ID" value="NZ_CP139487.1"/>
</dbReference>
<dbReference type="KEGG" id="psti:SOO65_19185"/>
<sequence>MKNAIAFLKKLKKNNKTEWMHAHKDEYLVAKKEFEFLVQEIIARISEWDSRLPFLEPKNCTFRINRDIRFSDDKRPYKTHMGAYFSYGGKKSDLPGYYLHVAPEEVFVAGGVWMPEAPSLLKLRRHIMNSGDDLEAILKDKAFKKTFGSLGMDSALTRPPKGFSADTPHIDLIKLKSFVVTKKLDVSDVMKPGFGKLVDKNFKLMKPLNDFLYEGSV</sequence>
<dbReference type="NCBIfam" id="TIGR02453">
    <property type="entry name" value="TIGR02453 family protein"/>
    <property type="match status" value="1"/>
</dbReference>
<dbReference type="Proteomes" id="UP001324634">
    <property type="component" value="Chromosome"/>
</dbReference>
<dbReference type="PANTHER" id="PTHR36452">
    <property type="entry name" value="CHROMOSOME 12, WHOLE GENOME SHOTGUN SEQUENCE"/>
    <property type="match status" value="1"/>
</dbReference>
<dbReference type="AlphaFoldDB" id="A0AAX4HNI1"/>
<protein>
    <submittedName>
        <fullName evidence="1">DUF2461 domain-containing protein</fullName>
    </submittedName>
</protein>
<keyword evidence="2" id="KW-1185">Reference proteome</keyword>
<organism evidence="1 2">
    <name type="scientific">Peredibacter starrii</name>
    <dbReference type="NCBI Taxonomy" id="28202"/>
    <lineage>
        <taxon>Bacteria</taxon>
        <taxon>Pseudomonadati</taxon>
        <taxon>Bdellovibrionota</taxon>
        <taxon>Bacteriovoracia</taxon>
        <taxon>Bacteriovoracales</taxon>
        <taxon>Bacteriovoracaceae</taxon>
        <taxon>Peredibacter</taxon>
    </lineage>
</organism>
<dbReference type="EMBL" id="CP139487">
    <property type="protein sequence ID" value="WPU64821.1"/>
    <property type="molecule type" value="Genomic_DNA"/>
</dbReference>
<dbReference type="Pfam" id="PF09365">
    <property type="entry name" value="DUF2461"/>
    <property type="match status" value="1"/>
</dbReference>
<evidence type="ECO:0000313" key="1">
    <source>
        <dbReference type="EMBL" id="WPU64821.1"/>
    </source>
</evidence>
<dbReference type="PIRSF" id="PIRSF028451">
    <property type="entry name" value="UCP028451"/>
    <property type="match status" value="1"/>
</dbReference>
<evidence type="ECO:0000313" key="2">
    <source>
        <dbReference type="Proteomes" id="UP001324634"/>
    </source>
</evidence>
<dbReference type="InterPro" id="IPR012808">
    <property type="entry name" value="CHP02453"/>
</dbReference>
<proteinExistence type="predicted"/>
<reference evidence="1 2" key="1">
    <citation type="submission" date="2023-11" db="EMBL/GenBank/DDBJ databases">
        <title>Peredibacter starrii A3.12.</title>
        <authorList>
            <person name="Mitchell R.J."/>
        </authorList>
    </citation>
    <scope>NUCLEOTIDE SEQUENCE [LARGE SCALE GENOMIC DNA]</scope>
    <source>
        <strain evidence="1 2">A3.12</strain>
    </source>
</reference>
<gene>
    <name evidence="1" type="ORF">SOO65_19185</name>
</gene>
<dbReference type="PANTHER" id="PTHR36452:SF1">
    <property type="entry name" value="DUF2461 DOMAIN-CONTAINING PROTEIN"/>
    <property type="match status" value="1"/>
</dbReference>
<name>A0AAX4HNI1_9BACT</name>
<dbReference type="InterPro" id="IPR015996">
    <property type="entry name" value="UCP028451"/>
</dbReference>